<reference evidence="2" key="1">
    <citation type="journal article" date="2019" name="Int. J. Syst. Evol. Microbiol.">
        <title>The Global Catalogue of Microorganisms (GCM) 10K type strain sequencing project: providing services to taxonomists for standard genome sequencing and annotation.</title>
        <authorList>
            <consortium name="The Broad Institute Genomics Platform"/>
            <consortium name="The Broad Institute Genome Sequencing Center for Infectious Disease"/>
            <person name="Wu L."/>
            <person name="Ma J."/>
        </authorList>
    </citation>
    <scope>NUCLEOTIDE SEQUENCE [LARGE SCALE GENOMIC DNA]</scope>
    <source>
        <strain evidence="2">CCM 2767</strain>
    </source>
</reference>
<comment type="caution">
    <text evidence="1">The sequence shown here is derived from an EMBL/GenBank/DDBJ whole genome shotgun (WGS) entry which is preliminary data.</text>
</comment>
<gene>
    <name evidence="1" type="ORF">GCM10008066_17060</name>
</gene>
<evidence type="ECO:0000313" key="1">
    <source>
        <dbReference type="EMBL" id="GGI19034.1"/>
    </source>
</evidence>
<sequence>MKGIKMLKYDFSLKTRDGLCLKSIIIGGMDRNDAERKLRQVYRNCEVLHCDIKGDLQRPGYLSLNQRSLFATA</sequence>
<dbReference type="Proteomes" id="UP000642180">
    <property type="component" value="Unassembled WGS sequence"/>
</dbReference>
<proteinExistence type="predicted"/>
<name>A0A8J3AY29_9BURK</name>
<keyword evidence="2" id="KW-1185">Reference proteome</keyword>
<evidence type="ECO:0000313" key="2">
    <source>
        <dbReference type="Proteomes" id="UP000642180"/>
    </source>
</evidence>
<protein>
    <submittedName>
        <fullName evidence="1">Uncharacterized protein</fullName>
    </submittedName>
</protein>
<dbReference type="EMBL" id="BMDI01000001">
    <property type="protein sequence ID" value="GGI19034.1"/>
    <property type="molecule type" value="Genomic_DNA"/>
</dbReference>
<dbReference type="AlphaFoldDB" id="A0A8J3AY29"/>
<accession>A0A8J3AY29</accession>
<organism evidence="1 2">
    <name type="scientific">Oxalicibacterium faecigallinarum</name>
    <dbReference type="NCBI Taxonomy" id="573741"/>
    <lineage>
        <taxon>Bacteria</taxon>
        <taxon>Pseudomonadati</taxon>
        <taxon>Pseudomonadota</taxon>
        <taxon>Betaproteobacteria</taxon>
        <taxon>Burkholderiales</taxon>
        <taxon>Oxalobacteraceae</taxon>
        <taxon>Oxalicibacterium</taxon>
    </lineage>
</organism>